<evidence type="ECO:0000313" key="11">
    <source>
        <dbReference type="Proteomes" id="UP000009131"/>
    </source>
</evidence>
<protein>
    <recommendedName>
        <fullName evidence="9">Complex III subunit 7</fullName>
    </recommendedName>
</protein>
<evidence type="ECO:0000256" key="3">
    <source>
        <dbReference type="ARBA" id="ARBA00022448"/>
    </source>
</evidence>
<keyword evidence="4" id="KW-0679">Respiratory chain</keyword>
<evidence type="ECO:0000256" key="8">
    <source>
        <dbReference type="ARBA" id="ARBA00023136"/>
    </source>
</evidence>
<evidence type="ECO:0000256" key="4">
    <source>
        <dbReference type="ARBA" id="ARBA00022660"/>
    </source>
</evidence>
<gene>
    <name evidence="10" type="primary">Mo00055</name>
    <name evidence="10" type="ORF">E5Q_00055</name>
</gene>
<dbReference type="Pfam" id="PF02271">
    <property type="entry name" value="UCR_14kD"/>
    <property type="match status" value="1"/>
</dbReference>
<keyword evidence="3" id="KW-0813">Transport</keyword>
<keyword evidence="5" id="KW-0999">Mitochondrion inner membrane</keyword>
<dbReference type="InterPro" id="IPR036544">
    <property type="entry name" value="QCR7_sf"/>
</dbReference>
<evidence type="ECO:0000256" key="9">
    <source>
        <dbReference type="ARBA" id="ARBA00031684"/>
    </source>
</evidence>
<comment type="caution">
    <text evidence="10">The sequence shown here is derived from an EMBL/GenBank/DDBJ whole genome shotgun (WGS) entry which is preliminary data.</text>
</comment>
<proteinExistence type="inferred from homology"/>
<evidence type="ECO:0000256" key="1">
    <source>
        <dbReference type="ARBA" id="ARBA00004443"/>
    </source>
</evidence>
<comment type="subcellular location">
    <subcellularLocation>
        <location evidence="1">Mitochondrion inner membrane</location>
        <topology evidence="1">Peripheral membrane protein</topology>
        <orientation evidence="1">Matrix side</orientation>
    </subcellularLocation>
</comment>
<dbReference type="STRING" id="764103.G7DS54"/>
<dbReference type="GO" id="GO:0045275">
    <property type="term" value="C:respiratory chain complex III"/>
    <property type="evidence" value="ECO:0007669"/>
    <property type="project" value="InterPro"/>
</dbReference>
<dbReference type="InParanoid" id="G7DS54"/>
<dbReference type="eggNOG" id="KOG3440">
    <property type="taxonomic scope" value="Eukaryota"/>
</dbReference>
<dbReference type="EMBL" id="BABT02000004">
    <property type="protein sequence ID" value="GAA93414.1"/>
    <property type="molecule type" value="Genomic_DNA"/>
</dbReference>
<dbReference type="SUPFAM" id="SSF81524">
    <property type="entry name" value="14 kDa protein of cytochrome bc1 complex (Ubiquinol-cytochrome c reductase)"/>
    <property type="match status" value="1"/>
</dbReference>
<evidence type="ECO:0000256" key="7">
    <source>
        <dbReference type="ARBA" id="ARBA00023128"/>
    </source>
</evidence>
<dbReference type="Gene3D" id="1.10.1090.10">
    <property type="entry name" value="Cytochrome b-c1 complex subunit 7"/>
    <property type="match status" value="1"/>
</dbReference>
<keyword evidence="11" id="KW-1185">Reference proteome</keyword>
<evidence type="ECO:0000256" key="6">
    <source>
        <dbReference type="ARBA" id="ARBA00022982"/>
    </source>
</evidence>
<accession>G7DS54</accession>
<dbReference type="PANTHER" id="PTHR12022:SF0">
    <property type="entry name" value="CYTOCHROME B-C1 COMPLEX SUBUNIT 7"/>
    <property type="match status" value="1"/>
</dbReference>
<dbReference type="FunCoup" id="G7DS54">
    <property type="interactions" value="80"/>
</dbReference>
<dbReference type="InterPro" id="IPR003197">
    <property type="entry name" value="QCR7"/>
</dbReference>
<evidence type="ECO:0000256" key="5">
    <source>
        <dbReference type="ARBA" id="ARBA00022792"/>
    </source>
</evidence>
<evidence type="ECO:0000313" key="10">
    <source>
        <dbReference type="EMBL" id="GAA93414.1"/>
    </source>
</evidence>
<dbReference type="GO" id="GO:0005743">
    <property type="term" value="C:mitochondrial inner membrane"/>
    <property type="evidence" value="ECO:0007669"/>
    <property type="project" value="UniProtKB-SubCell"/>
</dbReference>
<dbReference type="GO" id="GO:0006122">
    <property type="term" value="P:mitochondrial electron transport, ubiquinol to cytochrome c"/>
    <property type="evidence" value="ECO:0007669"/>
    <property type="project" value="InterPro"/>
</dbReference>
<keyword evidence="6" id="KW-0249">Electron transport</keyword>
<dbReference type="AlphaFoldDB" id="G7DS54"/>
<dbReference type="OrthoDB" id="425749at2759"/>
<dbReference type="HOGENOM" id="CLU_115154_1_0_1"/>
<reference evidence="10 11" key="2">
    <citation type="journal article" date="2012" name="Open Biol.">
        <title>Characteristics of nucleosomes and linker DNA regions on the genome of the basidiomycete Mixia osmundae revealed by mono- and dinucleosome mapping.</title>
        <authorList>
            <person name="Nishida H."/>
            <person name="Kondo S."/>
            <person name="Matsumoto T."/>
            <person name="Suzuki Y."/>
            <person name="Yoshikawa H."/>
            <person name="Taylor T.D."/>
            <person name="Sugiyama J."/>
        </authorList>
    </citation>
    <scope>NUCLEOTIDE SEQUENCE [LARGE SCALE GENOMIC DNA]</scope>
    <source>
        <strain evidence="11">CBS 9802 / IAM 14324 / JCM 22182 / KY 12970</strain>
    </source>
</reference>
<keyword evidence="8" id="KW-0472">Membrane</keyword>
<name>G7DS54_MIXOS</name>
<reference evidence="10 11" key="1">
    <citation type="journal article" date="2011" name="J. Gen. Appl. Microbiol.">
        <title>Draft genome sequencing of the enigmatic basidiomycete Mixia osmundae.</title>
        <authorList>
            <person name="Nishida H."/>
            <person name="Nagatsuka Y."/>
            <person name="Sugiyama J."/>
        </authorList>
    </citation>
    <scope>NUCLEOTIDE SEQUENCE [LARGE SCALE GENOMIC DNA]</scope>
    <source>
        <strain evidence="11">CBS 9802 / IAM 14324 / JCM 22182 / KY 12970</strain>
    </source>
</reference>
<keyword evidence="7" id="KW-0496">Mitochondrion</keyword>
<organism evidence="10 11">
    <name type="scientific">Mixia osmundae (strain CBS 9802 / IAM 14324 / JCM 22182 / KY 12970)</name>
    <dbReference type="NCBI Taxonomy" id="764103"/>
    <lineage>
        <taxon>Eukaryota</taxon>
        <taxon>Fungi</taxon>
        <taxon>Dikarya</taxon>
        <taxon>Basidiomycota</taxon>
        <taxon>Pucciniomycotina</taxon>
        <taxon>Mixiomycetes</taxon>
        <taxon>Mixiales</taxon>
        <taxon>Mixiaceae</taxon>
        <taxon>Mixia</taxon>
    </lineage>
</organism>
<dbReference type="Proteomes" id="UP000009131">
    <property type="component" value="Unassembled WGS sequence"/>
</dbReference>
<dbReference type="PANTHER" id="PTHR12022">
    <property type="entry name" value="UBIQUINOL-CYTOCHROME C REDUCTASE COMPLEX 14 KD PROTEIN"/>
    <property type="match status" value="1"/>
</dbReference>
<evidence type="ECO:0000256" key="2">
    <source>
        <dbReference type="ARBA" id="ARBA00008554"/>
    </source>
</evidence>
<sequence>MPFFGGVLGISLAPFIRARPSLYRFVKPIADKYQDACGYRKMGLLGDDIIPDENPIVERALARLTDRQRYDRAFRLRTAVQCSVLHHDLPKDQWIKPEEVRSTRPVVLPRS</sequence>
<comment type="similarity">
    <text evidence="2">Belongs to the UQCRB/QCR7 family.</text>
</comment>